<dbReference type="Proteomes" id="UP000198531">
    <property type="component" value="Unassembled WGS sequence"/>
</dbReference>
<feature type="domain" description="PAC" evidence="5">
    <location>
        <begin position="329"/>
        <end position="379"/>
    </location>
</feature>
<dbReference type="InterPro" id="IPR052155">
    <property type="entry name" value="Biofilm_reg_signaling"/>
</dbReference>
<dbReference type="InterPro" id="IPR001610">
    <property type="entry name" value="PAC"/>
</dbReference>
<feature type="domain" description="PAS" evidence="4">
    <location>
        <begin position="1029"/>
        <end position="1103"/>
    </location>
</feature>
<feature type="domain" description="PAC" evidence="5">
    <location>
        <begin position="1106"/>
        <end position="1156"/>
    </location>
</feature>
<feature type="domain" description="PAS" evidence="4">
    <location>
        <begin position="789"/>
        <end position="861"/>
    </location>
</feature>
<sequence>MFPVGSHSLQGAVVGTETLVETLEGREKERGLSLHVVDPEVVEAGAPSDGTADCLVVETSESDDESETVVERWQDGWPNVPVVLLVAGWADERVADAVSAGAADVLPRRLVDTDPDVVVERIVEVVEREHALTSFRELYDEGSEATTVHDAETGHMVHANRTFCELLGYDRETIRTMRFGELIAHVPGYDHERAMDVFSSVAERDESLEIQWPLKTADGEVRWSDARLSSVRVGNREVVLSTSVDITERRRHEHRYEQVFDNVNDVISIHDPWAEEMLDVNETMSELTGYGHETLLEMDVGGVSDTDLGFSEGRAYEMQQRVAASGESETVEWMIETASGDRRLLETNLAPATIDGEDRVLALSRDVTERREYERRLERERDRRSVLFQNNPDPVIRVRFEGGEPIIREVNPAFEEVFGFPSADVVGTSVVDAVVPADEREQHERLREKVVRGEPVEREARRLTADGVRNFQFKVIHFGSSSEDDSATDAYVWYTDVTDRKRREKTVRRLHESTDEVQNAETRQEVCEAVVDAAENVLGLANPACWVEGKSEESLTSVAGYGDQWGGASSDNNASTFEPGDEGYVAYTENEPRVVDTADWDEGDQSKAAILLPLGDHGLFGAAEPGGGEFEAVTRTAARILARHATTALERVERGRELRESDRRFRLIADRIDEVIFLSEPDFSELFYVNDAYETLWGESVEKLYDDPRGFIDSIDPRDRESFEADFEEMVADIERGDADESYVFEYRIRPDGGDVRWVRATGYPVELEDGDDTRFVGIVEDVTDRRELERTYRGVFENVSDGLVIHEPESGRIVDVNERFCRMNGYERDELVGETIDVVTASDHEYERAEALIEEAREQGSQLFEWRNRRKNGETYPVEVHLSVVDIRGNERVLGSVRDVTERKRREREYEQIFNGVQDAITVFDPSTGEIVEVNDTYREMLGYDDLGTIRELGISGLSVSDEGYTEERGTKLIREVAETGEPRTVEWRGERKDGELLWLEAKLAPVEIGGERRVVSMQRNVTERKRREHEYEQIFDGVHDAITVHDSDTAELVDVNETFCDLLGYERAEILEMGVDGYTPEQEGYSLESGREFIHEVVETGDPKQITWPVETRDGELRWLDIEGTTVEIGGRVRYVSIGRDVTERRRTERKLSAILDRIDEAIFLTRVEEITAASQSPDYVSSGYESIWGQSLEQIRDSNEDGFFGTLHPDDEEEYRSTVEAIVADVDADAADDRYSQEYRIERTDGTIRWVQSDYYPTEWGAGETRIVIVSRDVTARKARERRIASFDDATDDLARADSPEEAARQAVEAATDLLELPAVGVLLYDDDDGVLRPEVLSGQFPEAVATDSVGPSDGALWEVFATGTIVASDGGTSRSGFVGATDARPDTLSDLEAWRAMALGNHGVLLVGAPEQSLDSDTIQAAHVLAATLEAAFSHLQSRERLAAQEERLRTQTERADRLDRIAHLAQQVEAAITDASAPAEVEQEICDRLAGSGPYDLAWTGGIDVGTDRLAARTVVGATDQYVDEMALTTTDSTADPHPTVTTWRTDEVCVADSIVDDGPTGDWRRIVLSEGYQSLCAVPLTYDGITHGVLTIGRDTPNAFDERERAMLSQLGTSIGYALAAIERRRALESDESVELEFRGSNVALPFARAAAAADCRVTLVRTVARQDGPTSVYVRFEGDLPDNTARVADRTFSGDVSVVSEASSKTVFEVRADEWFGSPLAEYGGVIRDASADADETTLTVEVPGEADVRSFVGRLQEMAPSLELVARRQHRRRDRTPAELSDRVRAELTDRQFEVVQTALSAGYFEWPRENDGGEVADRLGITQPTLNKHLRLAEKKTFGLLFDTESV</sequence>
<dbReference type="InterPro" id="IPR013655">
    <property type="entry name" value="PAS_fold_3"/>
</dbReference>
<dbReference type="SMART" id="SM00086">
    <property type="entry name" value="PAC"/>
    <property type="match status" value="7"/>
</dbReference>
<keyword evidence="7" id="KW-1185">Reference proteome</keyword>
<organism evidence="6 7">
    <name type="scientific">Halogeometricum rufum</name>
    <dbReference type="NCBI Taxonomy" id="553469"/>
    <lineage>
        <taxon>Archaea</taxon>
        <taxon>Methanobacteriati</taxon>
        <taxon>Methanobacteriota</taxon>
        <taxon>Stenosarchaea group</taxon>
        <taxon>Halobacteria</taxon>
        <taxon>Halobacteriales</taxon>
        <taxon>Haloferacaceae</taxon>
        <taxon>Halogeometricum</taxon>
    </lineage>
</organism>
<dbReference type="SUPFAM" id="SSF55781">
    <property type="entry name" value="GAF domain-like"/>
    <property type="match status" value="2"/>
</dbReference>
<feature type="domain" description="PAS" evidence="4">
    <location>
        <begin position="252"/>
        <end position="296"/>
    </location>
</feature>
<dbReference type="InterPro" id="IPR003018">
    <property type="entry name" value="GAF"/>
</dbReference>
<dbReference type="InterPro" id="IPR035965">
    <property type="entry name" value="PAS-like_dom_sf"/>
</dbReference>
<feature type="domain" description="PAC" evidence="5">
    <location>
        <begin position="208"/>
        <end position="258"/>
    </location>
</feature>
<dbReference type="Pfam" id="PF15915">
    <property type="entry name" value="BAT"/>
    <property type="match status" value="1"/>
</dbReference>
<feature type="domain" description="PAC" evidence="5">
    <location>
        <begin position="1238"/>
        <end position="1289"/>
    </location>
</feature>
<dbReference type="PROSITE" id="PS50113">
    <property type="entry name" value="PAC"/>
    <property type="match status" value="7"/>
</dbReference>
<dbReference type="NCBIfam" id="TIGR00229">
    <property type="entry name" value="sensory_box"/>
    <property type="match status" value="8"/>
</dbReference>
<dbReference type="InterPro" id="IPR031803">
    <property type="entry name" value="BAT_GAF/HTH-assoc"/>
</dbReference>
<evidence type="ECO:0000256" key="1">
    <source>
        <dbReference type="ARBA" id="ARBA00023015"/>
    </source>
</evidence>
<dbReference type="Pfam" id="PF13188">
    <property type="entry name" value="PAS_8"/>
    <property type="match status" value="1"/>
</dbReference>
<dbReference type="InterPro" id="IPR029016">
    <property type="entry name" value="GAF-like_dom_sf"/>
</dbReference>
<evidence type="ECO:0000259" key="5">
    <source>
        <dbReference type="PROSITE" id="PS50113"/>
    </source>
</evidence>
<dbReference type="STRING" id="553469.SAMN04487947_3870"/>
<dbReference type="SUPFAM" id="SSF55785">
    <property type="entry name" value="PYP-like sensor domain (PAS domain)"/>
    <property type="match status" value="8"/>
</dbReference>
<feature type="domain" description="PAC" evidence="5">
    <location>
        <begin position="985"/>
        <end position="1035"/>
    </location>
</feature>
<dbReference type="InterPro" id="IPR000700">
    <property type="entry name" value="PAS-assoc_C"/>
</dbReference>
<dbReference type="Pfam" id="PF08447">
    <property type="entry name" value="PAS_3"/>
    <property type="match status" value="3"/>
</dbReference>
<dbReference type="Pfam" id="PF00989">
    <property type="entry name" value="PAS"/>
    <property type="match status" value="1"/>
</dbReference>
<evidence type="ECO:0000256" key="3">
    <source>
        <dbReference type="SAM" id="Coils"/>
    </source>
</evidence>
<dbReference type="Gene3D" id="3.30.450.20">
    <property type="entry name" value="PAS domain"/>
    <property type="match status" value="8"/>
</dbReference>
<dbReference type="EMBL" id="FOYT01000005">
    <property type="protein sequence ID" value="SFR71702.1"/>
    <property type="molecule type" value="Genomic_DNA"/>
</dbReference>
<dbReference type="CDD" id="cd00130">
    <property type="entry name" value="PAS"/>
    <property type="match status" value="7"/>
</dbReference>
<dbReference type="PANTHER" id="PTHR44757">
    <property type="entry name" value="DIGUANYLATE CYCLASE DGCP"/>
    <property type="match status" value="1"/>
</dbReference>
<feature type="domain" description="PAS" evidence="4">
    <location>
        <begin position="1150"/>
        <end position="1229"/>
    </location>
</feature>
<dbReference type="InterPro" id="IPR000014">
    <property type="entry name" value="PAS"/>
</dbReference>
<reference evidence="7" key="1">
    <citation type="submission" date="2016-10" db="EMBL/GenBank/DDBJ databases">
        <authorList>
            <person name="Varghese N."/>
            <person name="Submissions S."/>
        </authorList>
    </citation>
    <scope>NUCLEOTIDE SEQUENCE [LARGE SCALE GENOMIC DNA]</scope>
    <source>
        <strain evidence="7">CGMCC 1.7736</strain>
    </source>
</reference>
<dbReference type="Pfam" id="PF04967">
    <property type="entry name" value="HTH_10"/>
    <property type="match status" value="1"/>
</dbReference>
<keyword evidence="2" id="KW-0804">Transcription</keyword>
<dbReference type="Gene3D" id="3.30.450.40">
    <property type="match status" value="3"/>
</dbReference>
<feature type="domain" description="PAS" evidence="4">
    <location>
        <begin position="907"/>
        <end position="945"/>
    </location>
</feature>
<keyword evidence="1" id="KW-0805">Transcription regulation</keyword>
<protein>
    <submittedName>
        <fullName evidence="6">PAS domain S-box-containing protein</fullName>
    </submittedName>
</protein>
<dbReference type="Pfam" id="PF13426">
    <property type="entry name" value="PAS_9"/>
    <property type="match status" value="3"/>
</dbReference>
<accession>A0A1I6IY67</accession>
<dbReference type="InterPro" id="IPR007050">
    <property type="entry name" value="HTH_bacterioopsin"/>
</dbReference>
<feature type="domain" description="PAC" evidence="5">
    <location>
        <begin position="743"/>
        <end position="795"/>
    </location>
</feature>
<name>A0A1I6IY67_9EURY</name>
<feature type="domain" description="PAS" evidence="4">
    <location>
        <begin position="380"/>
        <end position="454"/>
    </location>
</feature>
<dbReference type="PANTHER" id="PTHR44757:SF2">
    <property type="entry name" value="BIOFILM ARCHITECTURE MAINTENANCE PROTEIN MBAA"/>
    <property type="match status" value="1"/>
</dbReference>
<feature type="coiled-coil region" evidence="3">
    <location>
        <begin position="363"/>
        <end position="390"/>
    </location>
</feature>
<feature type="domain" description="PAS" evidence="4">
    <location>
        <begin position="661"/>
        <end position="734"/>
    </location>
</feature>
<dbReference type="Pfam" id="PF13185">
    <property type="entry name" value="GAF_2"/>
    <property type="match status" value="1"/>
</dbReference>
<evidence type="ECO:0000259" key="4">
    <source>
        <dbReference type="PROSITE" id="PS50112"/>
    </source>
</evidence>
<keyword evidence="3" id="KW-0175">Coiled coil</keyword>
<evidence type="ECO:0000256" key="2">
    <source>
        <dbReference type="ARBA" id="ARBA00023163"/>
    </source>
</evidence>
<evidence type="ECO:0000313" key="6">
    <source>
        <dbReference type="EMBL" id="SFR71702.1"/>
    </source>
</evidence>
<dbReference type="GO" id="GO:0006355">
    <property type="term" value="P:regulation of DNA-templated transcription"/>
    <property type="evidence" value="ECO:0007669"/>
    <property type="project" value="InterPro"/>
</dbReference>
<gene>
    <name evidence="6" type="ORF">SAMN04487947_3870</name>
</gene>
<evidence type="ECO:0000313" key="7">
    <source>
        <dbReference type="Proteomes" id="UP000198531"/>
    </source>
</evidence>
<dbReference type="SMART" id="SM00091">
    <property type="entry name" value="PAS"/>
    <property type="match status" value="8"/>
</dbReference>
<dbReference type="InterPro" id="IPR013767">
    <property type="entry name" value="PAS_fold"/>
</dbReference>
<dbReference type="PROSITE" id="PS50112">
    <property type="entry name" value="PAS"/>
    <property type="match status" value="7"/>
</dbReference>
<feature type="domain" description="PAC" evidence="5">
    <location>
        <begin position="863"/>
        <end position="913"/>
    </location>
</feature>
<proteinExistence type="predicted"/>